<evidence type="ECO:0000313" key="2">
    <source>
        <dbReference type="Proteomes" id="UP001056120"/>
    </source>
</evidence>
<protein>
    <submittedName>
        <fullName evidence="1">Uncharacterized protein</fullName>
    </submittedName>
</protein>
<evidence type="ECO:0000313" key="1">
    <source>
        <dbReference type="EMBL" id="KAI3827594.1"/>
    </source>
</evidence>
<comment type="caution">
    <text evidence="1">The sequence shown here is derived from an EMBL/GenBank/DDBJ whole genome shotgun (WGS) entry which is preliminary data.</text>
</comment>
<dbReference type="Proteomes" id="UP001056120">
    <property type="component" value="Linkage Group LG01"/>
</dbReference>
<reference evidence="2" key="1">
    <citation type="journal article" date="2022" name="Mol. Ecol. Resour.">
        <title>The genomes of chicory, endive, great burdock and yacon provide insights into Asteraceae palaeo-polyploidization history and plant inulin production.</title>
        <authorList>
            <person name="Fan W."/>
            <person name="Wang S."/>
            <person name="Wang H."/>
            <person name="Wang A."/>
            <person name="Jiang F."/>
            <person name="Liu H."/>
            <person name="Zhao H."/>
            <person name="Xu D."/>
            <person name="Zhang Y."/>
        </authorList>
    </citation>
    <scope>NUCLEOTIDE SEQUENCE [LARGE SCALE GENOMIC DNA]</scope>
    <source>
        <strain evidence="2">cv. Yunnan</strain>
    </source>
</reference>
<proteinExistence type="predicted"/>
<gene>
    <name evidence="1" type="ORF">L1987_01672</name>
</gene>
<accession>A0ACB9K5P5</accession>
<dbReference type="EMBL" id="CM042018">
    <property type="protein sequence ID" value="KAI3827594.1"/>
    <property type="molecule type" value="Genomic_DNA"/>
</dbReference>
<organism evidence="1 2">
    <name type="scientific">Smallanthus sonchifolius</name>
    <dbReference type="NCBI Taxonomy" id="185202"/>
    <lineage>
        <taxon>Eukaryota</taxon>
        <taxon>Viridiplantae</taxon>
        <taxon>Streptophyta</taxon>
        <taxon>Embryophyta</taxon>
        <taxon>Tracheophyta</taxon>
        <taxon>Spermatophyta</taxon>
        <taxon>Magnoliopsida</taxon>
        <taxon>eudicotyledons</taxon>
        <taxon>Gunneridae</taxon>
        <taxon>Pentapetalae</taxon>
        <taxon>asterids</taxon>
        <taxon>campanulids</taxon>
        <taxon>Asterales</taxon>
        <taxon>Asteraceae</taxon>
        <taxon>Asteroideae</taxon>
        <taxon>Heliantheae alliance</taxon>
        <taxon>Millerieae</taxon>
        <taxon>Smallanthus</taxon>
    </lineage>
</organism>
<keyword evidence="2" id="KW-1185">Reference proteome</keyword>
<reference evidence="1 2" key="2">
    <citation type="journal article" date="2022" name="Mol. Ecol. Resour.">
        <title>The genomes of chicory, endive, great burdock and yacon provide insights into Asteraceae paleo-polyploidization history and plant inulin production.</title>
        <authorList>
            <person name="Fan W."/>
            <person name="Wang S."/>
            <person name="Wang H."/>
            <person name="Wang A."/>
            <person name="Jiang F."/>
            <person name="Liu H."/>
            <person name="Zhao H."/>
            <person name="Xu D."/>
            <person name="Zhang Y."/>
        </authorList>
    </citation>
    <scope>NUCLEOTIDE SEQUENCE [LARGE SCALE GENOMIC DNA]</scope>
    <source>
        <strain evidence="2">cv. Yunnan</strain>
        <tissue evidence="1">Leaves</tissue>
    </source>
</reference>
<name>A0ACB9K5P5_9ASTR</name>
<sequence>MINHGNHSEGNNVKQMIISECHKRFPIFKPQQPKKKRSKKEIDPVTNRPKIITYVQPAKVVNRILIPPERVTCLHHFIKWYYDNHTGEAVLCKDGTPLNDIRILDTMDMFSFSIPDLEVLFKNNIRRGAEAIDKSHSRGIQCYDDSSDDLINKSAIDQLLLIESIEI</sequence>